<dbReference type="GO" id="GO:0005829">
    <property type="term" value="C:cytosol"/>
    <property type="evidence" value="ECO:0007669"/>
    <property type="project" value="UniProtKB-SubCell"/>
</dbReference>
<sequence>MLHFRTEGFNGCAVKYSPFFDNRLAVASSANFGLVGNGRLYILELTPNGIVPYKWFTTQDSLYDLAWSEIHENQVLTASGDGSIKLFDTGVADFPIQNWKEHNREVFSVHWNLVAKDRFCSSSWDGTVRVWTPNRPHSLLTLPTHSCTYSAAFSPHSPDVLSCVSSDSYLRVFDLRTPASASNHLTLQVPIHGGGGGGGGGTAGGGIVPGGGPMAATAPAEALTMDWNKYRPSTIATAGVDRTIRTFDIRAPGQGPQTVMLGHEYAVRKVAWSPHLSDVLLSASYDMTCRAWSDQTPPGAVGDVDVMRAGPGPNMGVELGRMGRHTEFVTGVDWCMFGSEGWCASVGWDESLYVWDVRAVMG</sequence>
<reference evidence="12" key="1">
    <citation type="submission" date="2016-12" db="EMBL/GenBank/DDBJ databases">
        <title>The genomes of Aspergillus section Nigri reveals drivers in fungal speciation.</title>
        <authorList>
            <consortium name="DOE Joint Genome Institute"/>
            <person name="Vesth T.C."/>
            <person name="Nybo J."/>
            <person name="Theobald S."/>
            <person name="Brandl J."/>
            <person name="Frisvad J.C."/>
            <person name="Nielsen K.F."/>
            <person name="Lyhne E.K."/>
            <person name="Kogle M.E."/>
            <person name="Kuo A."/>
            <person name="Riley R."/>
            <person name="Clum A."/>
            <person name="Nolan M."/>
            <person name="Lipzen A."/>
            <person name="Salamov A."/>
            <person name="Henrissat B."/>
            <person name="Wiebenga A."/>
            <person name="De Vries R.P."/>
            <person name="Grigoriev I.V."/>
            <person name="Mortensen U.H."/>
            <person name="Andersen M.R."/>
            <person name="Baker S.E."/>
        </authorList>
    </citation>
    <scope>NUCLEOTIDE SEQUENCE [LARGE SCALE GENOMIC DNA]</scope>
    <source>
        <strain evidence="12">CBS 115656</strain>
    </source>
</reference>
<dbReference type="InterPro" id="IPR015943">
    <property type="entry name" value="WD40/YVTN_repeat-like_dom_sf"/>
</dbReference>
<keyword evidence="6" id="KW-0677">Repeat</keyword>
<evidence type="ECO:0000256" key="1">
    <source>
        <dbReference type="ARBA" id="ARBA00004253"/>
    </source>
</evidence>
<dbReference type="PROSITE" id="PS50082">
    <property type="entry name" value="WD_REPEATS_2"/>
    <property type="match status" value="2"/>
</dbReference>
<evidence type="ECO:0000313" key="12">
    <source>
        <dbReference type="EMBL" id="PYH39516.1"/>
    </source>
</evidence>
<dbReference type="InterPro" id="IPR019775">
    <property type="entry name" value="WD40_repeat_CS"/>
</dbReference>
<proteinExistence type="inferred from homology"/>
<evidence type="ECO:0000256" key="10">
    <source>
        <dbReference type="ARBA" id="ARBA00032565"/>
    </source>
</evidence>
<protein>
    <recommendedName>
        <fullName evidence="10">Peroxin-7</fullName>
    </recommendedName>
</protein>
<keyword evidence="3" id="KW-0813">Transport</keyword>
<name>A0A318YXX9_ASPNB</name>
<evidence type="ECO:0000256" key="3">
    <source>
        <dbReference type="ARBA" id="ARBA00022448"/>
    </source>
</evidence>
<evidence type="ECO:0000256" key="11">
    <source>
        <dbReference type="PROSITE-ProRule" id="PRU00221"/>
    </source>
</evidence>
<evidence type="ECO:0000256" key="2">
    <source>
        <dbReference type="ARBA" id="ARBA00004514"/>
    </source>
</evidence>
<gene>
    <name evidence="12" type="ORF">BO87DRAFT_454372</name>
</gene>
<keyword evidence="4" id="KW-0963">Cytoplasm</keyword>
<keyword evidence="5 11" id="KW-0853">WD repeat</keyword>
<evidence type="ECO:0000256" key="8">
    <source>
        <dbReference type="ARBA" id="ARBA00023140"/>
    </source>
</evidence>
<dbReference type="EMBL" id="KZ821445">
    <property type="protein sequence ID" value="PYH39516.1"/>
    <property type="molecule type" value="Genomic_DNA"/>
</dbReference>
<comment type="similarity">
    <text evidence="9">Belongs to the WD repeat peroxin-7 family.</text>
</comment>
<dbReference type="PROSITE" id="PS00678">
    <property type="entry name" value="WD_REPEATS_1"/>
    <property type="match status" value="1"/>
</dbReference>
<dbReference type="InterPro" id="IPR044536">
    <property type="entry name" value="PEX7"/>
</dbReference>
<evidence type="ECO:0000256" key="7">
    <source>
        <dbReference type="ARBA" id="ARBA00022927"/>
    </source>
</evidence>
<organism evidence="12 13">
    <name type="scientific">Aspergillus neoniger (strain CBS 115656)</name>
    <dbReference type="NCBI Taxonomy" id="1448310"/>
    <lineage>
        <taxon>Eukaryota</taxon>
        <taxon>Fungi</taxon>
        <taxon>Dikarya</taxon>
        <taxon>Ascomycota</taxon>
        <taxon>Pezizomycotina</taxon>
        <taxon>Eurotiomycetes</taxon>
        <taxon>Eurotiomycetidae</taxon>
        <taxon>Eurotiales</taxon>
        <taxon>Aspergillaceae</taxon>
        <taxon>Aspergillus</taxon>
        <taxon>Aspergillus subgen. Circumdati</taxon>
    </lineage>
</organism>
<keyword evidence="13" id="KW-1185">Reference proteome</keyword>
<dbReference type="PANTHER" id="PTHR46027:SF1">
    <property type="entry name" value="PEROXISOMAL TARGETING SIGNAL 2 RECEPTOR"/>
    <property type="match status" value="1"/>
</dbReference>
<dbReference type="AlphaFoldDB" id="A0A318YXX9"/>
<dbReference type="OrthoDB" id="273771at2759"/>
<accession>A0A318YXX9</accession>
<evidence type="ECO:0000256" key="5">
    <source>
        <dbReference type="ARBA" id="ARBA00022574"/>
    </source>
</evidence>
<keyword evidence="8" id="KW-0576">Peroxisome</keyword>
<dbReference type="GO" id="GO:0005053">
    <property type="term" value="F:peroxisome matrix targeting signal-2 binding"/>
    <property type="evidence" value="ECO:0007669"/>
    <property type="project" value="InterPro"/>
</dbReference>
<dbReference type="RefSeq" id="XP_025484994.1">
    <property type="nucleotide sequence ID" value="XM_025628557.1"/>
</dbReference>
<dbReference type="GeneID" id="37131013"/>
<dbReference type="Proteomes" id="UP000247647">
    <property type="component" value="Unassembled WGS sequence"/>
</dbReference>
<dbReference type="InterPro" id="IPR036322">
    <property type="entry name" value="WD40_repeat_dom_sf"/>
</dbReference>
<dbReference type="Gene3D" id="2.130.10.10">
    <property type="entry name" value="YVTN repeat-like/Quinoprotein amine dehydrogenase"/>
    <property type="match status" value="1"/>
</dbReference>
<dbReference type="InterPro" id="IPR001680">
    <property type="entry name" value="WD40_rpt"/>
</dbReference>
<dbReference type="SUPFAM" id="SSF50978">
    <property type="entry name" value="WD40 repeat-like"/>
    <property type="match status" value="1"/>
</dbReference>
<dbReference type="Pfam" id="PF00400">
    <property type="entry name" value="WD40"/>
    <property type="match status" value="4"/>
</dbReference>
<evidence type="ECO:0000256" key="9">
    <source>
        <dbReference type="ARBA" id="ARBA00024017"/>
    </source>
</evidence>
<dbReference type="PANTHER" id="PTHR46027">
    <property type="entry name" value="PEROXISOMAL TARGETING SIGNAL 2 RECEPTOR"/>
    <property type="match status" value="1"/>
</dbReference>
<evidence type="ECO:0000313" key="13">
    <source>
        <dbReference type="Proteomes" id="UP000247647"/>
    </source>
</evidence>
<dbReference type="SMART" id="SM00320">
    <property type="entry name" value="WD40"/>
    <property type="match status" value="6"/>
</dbReference>
<keyword evidence="7" id="KW-0653">Protein transport</keyword>
<feature type="repeat" description="WD" evidence="11">
    <location>
        <begin position="99"/>
        <end position="131"/>
    </location>
</feature>
<feature type="repeat" description="WD" evidence="11">
    <location>
        <begin position="260"/>
        <end position="293"/>
    </location>
</feature>
<evidence type="ECO:0000256" key="6">
    <source>
        <dbReference type="ARBA" id="ARBA00022737"/>
    </source>
</evidence>
<dbReference type="GO" id="GO:0016558">
    <property type="term" value="P:protein import into peroxisome matrix"/>
    <property type="evidence" value="ECO:0007669"/>
    <property type="project" value="InterPro"/>
</dbReference>
<dbReference type="GO" id="GO:0005782">
    <property type="term" value="C:peroxisomal matrix"/>
    <property type="evidence" value="ECO:0007669"/>
    <property type="project" value="UniProtKB-SubCell"/>
</dbReference>
<comment type="subcellular location">
    <subcellularLocation>
        <location evidence="2">Cytoplasm</location>
        <location evidence="2">Cytosol</location>
    </subcellularLocation>
    <subcellularLocation>
        <location evidence="1">Peroxisome matrix</location>
    </subcellularLocation>
</comment>
<dbReference type="PROSITE" id="PS50294">
    <property type="entry name" value="WD_REPEATS_REGION"/>
    <property type="match status" value="1"/>
</dbReference>
<evidence type="ECO:0000256" key="4">
    <source>
        <dbReference type="ARBA" id="ARBA00022490"/>
    </source>
</evidence>